<dbReference type="Proteomes" id="UP000248689">
    <property type="component" value="Unassembled WGS sequence"/>
</dbReference>
<proteinExistence type="predicted"/>
<protein>
    <submittedName>
        <fullName evidence="1">Uncharacterized protein</fullName>
    </submittedName>
</protein>
<dbReference type="RefSeq" id="WP_035494506.1">
    <property type="nucleotide sequence ID" value="NZ_PTPX01000020.1"/>
</dbReference>
<dbReference type="EMBL" id="PTPX01000020">
    <property type="protein sequence ID" value="RAL17932.1"/>
    <property type="molecule type" value="Genomic_DNA"/>
</dbReference>
<sequence>MARTINRANQMAVKYLRQTQKAIGHINALGFTVLMIDFTKIKPRIKVDIAGNEGVARALIESRKANWYAQGHSEDLGRWKGYYTMIEGIRVWWEAKV</sequence>
<name>A0A328BXX5_9PAST</name>
<keyword evidence="2" id="KW-1185">Reference proteome</keyword>
<accession>A0A328BXX5</accession>
<comment type="caution">
    <text evidence="1">The sequence shown here is derived from an EMBL/GenBank/DDBJ whole genome shotgun (WGS) entry which is preliminary data.</text>
</comment>
<evidence type="ECO:0000313" key="1">
    <source>
        <dbReference type="EMBL" id="RAL17932.1"/>
    </source>
</evidence>
<reference evidence="2" key="1">
    <citation type="submission" date="2018-02" db="EMBL/GenBank/DDBJ databases">
        <title>Glaesserella australis sp. nov., isolated from the lungs of pigs.</title>
        <authorList>
            <person name="Turni C."/>
            <person name="Christensen H."/>
        </authorList>
    </citation>
    <scope>NUCLEOTIDE SEQUENCE [LARGE SCALE GENOMIC DNA]</scope>
    <source>
        <strain evidence="2">HS4635</strain>
    </source>
</reference>
<dbReference type="OrthoDB" id="5688878at2"/>
<organism evidence="1 2">
    <name type="scientific">Glaesserella australis</name>
    <dbReference type="NCBI Taxonomy" id="2094024"/>
    <lineage>
        <taxon>Bacteria</taxon>
        <taxon>Pseudomonadati</taxon>
        <taxon>Pseudomonadota</taxon>
        <taxon>Gammaproteobacteria</taxon>
        <taxon>Pasteurellales</taxon>
        <taxon>Pasteurellaceae</taxon>
        <taxon>Glaesserella</taxon>
    </lineage>
</organism>
<dbReference type="AlphaFoldDB" id="A0A328BXX5"/>
<evidence type="ECO:0000313" key="2">
    <source>
        <dbReference type="Proteomes" id="UP000248689"/>
    </source>
</evidence>
<gene>
    <name evidence="1" type="ORF">C5N92_10760</name>
</gene>